<evidence type="ECO:0000256" key="1">
    <source>
        <dbReference type="ARBA" id="ARBA00022490"/>
    </source>
</evidence>
<keyword evidence="3 8" id="KW-0540">Nuclease</keyword>
<comment type="similarity">
    <text evidence="8">Belongs to the eukaryotic/archaeal RNase P protein component 4 family.</text>
</comment>
<dbReference type="GO" id="GO:0004526">
    <property type="term" value="F:ribonuclease P activity"/>
    <property type="evidence" value="ECO:0007669"/>
    <property type="project" value="UniProtKB-UniRule"/>
</dbReference>
<dbReference type="Proteomes" id="UP000594121">
    <property type="component" value="Chromosome"/>
</dbReference>
<feature type="binding site" evidence="8">
    <location>
        <position position="63"/>
    </location>
    <ligand>
        <name>Zn(2+)</name>
        <dbReference type="ChEBI" id="CHEBI:29105"/>
    </ligand>
</feature>
<comment type="function">
    <text evidence="8">Part of ribonuclease P, a protein complex that generates mature tRNA molecules by cleaving their 5'-ends.</text>
</comment>
<dbReference type="InParanoid" id="A0A7L9FFQ7"/>
<dbReference type="RefSeq" id="WP_192818164.1">
    <property type="nucleotide sequence ID" value="NZ_CP062310.1"/>
</dbReference>
<dbReference type="EC" id="3.1.26.5" evidence="8"/>
<reference evidence="9 10" key="1">
    <citation type="submission" date="2020-10" db="EMBL/GenBank/DDBJ databases">
        <title>Thermofilum lucidum 3507LT sp. nov. a novel member of Thermofilaceae family isolated from Chile hot spring, and proposal of description order Thermofilales.</title>
        <authorList>
            <person name="Zayulina K.S."/>
            <person name="Elcheninov A.G."/>
            <person name="Toshchakov S.V."/>
            <person name="Kublanov I.V."/>
        </authorList>
    </citation>
    <scope>NUCLEOTIDE SEQUENCE [LARGE SCALE GENOMIC DNA]</scope>
    <source>
        <strain evidence="9 10">3507LT</strain>
    </source>
</reference>
<evidence type="ECO:0000256" key="4">
    <source>
        <dbReference type="ARBA" id="ARBA00022723"/>
    </source>
</evidence>
<dbReference type="Pfam" id="PF04032">
    <property type="entry name" value="Rpr2"/>
    <property type="match status" value="1"/>
</dbReference>
<dbReference type="GO" id="GO:0005737">
    <property type="term" value="C:cytoplasm"/>
    <property type="evidence" value="ECO:0007669"/>
    <property type="project" value="UniProtKB-SubCell"/>
</dbReference>
<feature type="binding site" evidence="8">
    <location>
        <position position="90"/>
    </location>
    <ligand>
        <name>Zn(2+)</name>
        <dbReference type="ChEBI" id="CHEBI:29105"/>
    </ligand>
</feature>
<dbReference type="PIRSF" id="PIRSF004878">
    <property type="entry name" value="RNase_P_4"/>
    <property type="match status" value="1"/>
</dbReference>
<comment type="subcellular location">
    <subcellularLocation>
        <location evidence="8">Cytoplasm</location>
    </subcellularLocation>
</comment>
<keyword evidence="1 8" id="KW-0963">Cytoplasm</keyword>
<name>A0A7L9FFQ7_9CREN</name>
<evidence type="ECO:0000256" key="5">
    <source>
        <dbReference type="ARBA" id="ARBA00022759"/>
    </source>
</evidence>
<feature type="binding site" evidence="8">
    <location>
        <position position="93"/>
    </location>
    <ligand>
        <name>Zn(2+)</name>
        <dbReference type="ChEBI" id="CHEBI:29105"/>
    </ligand>
</feature>
<organism evidence="9 10">
    <name type="scientific">Infirmifilum lucidum</name>
    <dbReference type="NCBI Taxonomy" id="2776706"/>
    <lineage>
        <taxon>Archaea</taxon>
        <taxon>Thermoproteota</taxon>
        <taxon>Thermoprotei</taxon>
        <taxon>Thermofilales</taxon>
        <taxon>Thermofilaceae</taxon>
        <taxon>Infirmifilum</taxon>
    </lineage>
</organism>
<accession>A0A7L9FFQ7</accession>
<evidence type="ECO:0000256" key="3">
    <source>
        <dbReference type="ARBA" id="ARBA00022722"/>
    </source>
</evidence>
<dbReference type="Gene3D" id="1.20.5.420">
    <property type="entry name" value="Immunoglobulin FC, subunit C"/>
    <property type="match status" value="1"/>
</dbReference>
<keyword evidence="2 8" id="KW-0819">tRNA processing</keyword>
<dbReference type="InterPro" id="IPR007175">
    <property type="entry name" value="Rpr2/Snm1/Rpp21"/>
</dbReference>
<evidence type="ECO:0000256" key="7">
    <source>
        <dbReference type="ARBA" id="ARBA00022833"/>
    </source>
</evidence>
<proteinExistence type="inferred from homology"/>
<comment type="catalytic activity">
    <reaction evidence="8">
        <text>Endonucleolytic cleavage of RNA, removing 5'-extranucleotides from tRNA precursor.</text>
        <dbReference type="EC" id="3.1.26.5"/>
    </reaction>
</comment>
<dbReference type="Gene3D" id="6.20.50.20">
    <property type="match status" value="1"/>
</dbReference>
<dbReference type="PANTHER" id="PTHR14742:SF0">
    <property type="entry name" value="RIBONUCLEASE P PROTEIN SUBUNIT P21"/>
    <property type="match status" value="1"/>
</dbReference>
<evidence type="ECO:0000256" key="8">
    <source>
        <dbReference type="HAMAP-Rule" id="MF_00757"/>
    </source>
</evidence>
<feature type="binding site" evidence="8">
    <location>
        <position position="60"/>
    </location>
    <ligand>
        <name>Zn(2+)</name>
        <dbReference type="ChEBI" id="CHEBI:29105"/>
    </ligand>
</feature>
<comment type="subunit">
    <text evidence="8">Consists of a catalytic RNA component and at least 4-5 protein subunits.</text>
</comment>
<dbReference type="GO" id="GO:0030677">
    <property type="term" value="C:ribonuclease P complex"/>
    <property type="evidence" value="ECO:0007669"/>
    <property type="project" value="UniProtKB-UniRule"/>
</dbReference>
<dbReference type="PANTHER" id="PTHR14742">
    <property type="entry name" value="RIBONUCLEASE P SUBUNIT P21"/>
    <property type="match status" value="1"/>
</dbReference>
<dbReference type="GO" id="GO:0008270">
    <property type="term" value="F:zinc ion binding"/>
    <property type="evidence" value="ECO:0007669"/>
    <property type="project" value="UniProtKB-UniRule"/>
</dbReference>
<keyword evidence="6 8" id="KW-0378">Hydrolase</keyword>
<dbReference type="HAMAP" id="MF_00757">
    <property type="entry name" value="RNase_P_4"/>
    <property type="match status" value="1"/>
</dbReference>
<evidence type="ECO:0000256" key="2">
    <source>
        <dbReference type="ARBA" id="ARBA00022694"/>
    </source>
</evidence>
<evidence type="ECO:0000313" key="9">
    <source>
        <dbReference type="EMBL" id="QOJ78192.1"/>
    </source>
</evidence>
<keyword evidence="10" id="KW-1185">Reference proteome</keyword>
<gene>
    <name evidence="8" type="primary">rnp4</name>
    <name evidence="9" type="ORF">IG193_05265</name>
</gene>
<dbReference type="InterPro" id="IPR016432">
    <property type="entry name" value="RNP4"/>
</dbReference>
<evidence type="ECO:0000256" key="6">
    <source>
        <dbReference type="ARBA" id="ARBA00022801"/>
    </source>
</evidence>
<dbReference type="EMBL" id="CP062310">
    <property type="protein sequence ID" value="QOJ78192.1"/>
    <property type="molecule type" value="Genomic_DNA"/>
</dbReference>
<comment type="cofactor">
    <cofactor evidence="8">
        <name>Zn(2+)</name>
        <dbReference type="ChEBI" id="CHEBI:29105"/>
    </cofactor>
    <text evidence="8">Binds 1 zinc ion per subunit.</text>
</comment>
<dbReference type="KEGG" id="thel:IG193_05265"/>
<protein>
    <recommendedName>
        <fullName evidence="8">Ribonuclease P protein component 4</fullName>
        <shortName evidence="8">RNase P component 4</shortName>
        <ecNumber evidence="8">3.1.26.5</ecNumber>
    </recommendedName>
    <alternativeName>
        <fullName evidence="8">Rpp21</fullName>
    </alternativeName>
</protein>
<keyword evidence="7 8" id="KW-0862">Zinc</keyword>
<sequence length="120" mass="14260">MRRRDEIKDLALQRISRLLELASKVYKVEPGLADRYGELALAIARKAQIKYPDFLKARVCRRCGAFLVPGKSVRVRVKNRGKMKYISVTCLKCGYTRRYPLNRRKVPPRPWYVFYRRRIN</sequence>
<dbReference type="GO" id="GO:0001682">
    <property type="term" value="P:tRNA 5'-leader removal"/>
    <property type="evidence" value="ECO:0007669"/>
    <property type="project" value="UniProtKB-UniRule"/>
</dbReference>
<evidence type="ECO:0000313" key="10">
    <source>
        <dbReference type="Proteomes" id="UP000594121"/>
    </source>
</evidence>
<keyword evidence="4 8" id="KW-0479">Metal-binding</keyword>
<dbReference type="AlphaFoldDB" id="A0A7L9FFQ7"/>
<keyword evidence="5 8" id="KW-0255">Endonuclease</keyword>
<dbReference type="GeneID" id="59149283"/>